<dbReference type="AlphaFoldDB" id="A0A5J4W8R9"/>
<reference evidence="1 2" key="1">
    <citation type="submission" date="2019-03" db="EMBL/GenBank/DDBJ databases">
        <title>Single cell metagenomics reveals metabolic interactions within the superorganism composed of flagellate Streblomastix strix and complex community of Bacteroidetes bacteria on its surface.</title>
        <authorList>
            <person name="Treitli S.C."/>
            <person name="Kolisko M."/>
            <person name="Husnik F."/>
            <person name="Keeling P."/>
            <person name="Hampl V."/>
        </authorList>
    </citation>
    <scope>NUCLEOTIDE SEQUENCE [LARGE SCALE GENOMIC DNA]</scope>
    <source>
        <strain evidence="1">ST1C</strain>
    </source>
</reference>
<name>A0A5J4W8R9_9EUKA</name>
<organism evidence="1 2">
    <name type="scientific">Streblomastix strix</name>
    <dbReference type="NCBI Taxonomy" id="222440"/>
    <lineage>
        <taxon>Eukaryota</taxon>
        <taxon>Metamonada</taxon>
        <taxon>Preaxostyla</taxon>
        <taxon>Oxymonadida</taxon>
        <taxon>Streblomastigidae</taxon>
        <taxon>Streblomastix</taxon>
    </lineage>
</organism>
<protein>
    <submittedName>
        <fullName evidence="1">Uncharacterized protein</fullName>
    </submittedName>
</protein>
<dbReference type="EMBL" id="SNRW01002923">
    <property type="protein sequence ID" value="KAA6391304.1"/>
    <property type="molecule type" value="Genomic_DNA"/>
</dbReference>
<sequence>MICLLFALATFLHADLIEFRRYRYDSSSKTLIWQGTQDHDVISVDLDVGPYPFGDPGAKQLNVFDKQGLTITNQTFAARENVINDSNVIPEVQYEYFNQNLQEFQASVLAAYYGINIVPSENYFAECGPYNYREDKIPPKEAPHSIKPYEYPVFAFGVNDAKCYGEKSEDGQCKTQCVNGDPIEKATYGKELLTLVPTKFGPLMEIGVTIYGWKIGIDGEIFLAIHRWLDVDQQLHFIFYDMDHVGIYTVAYAETFPAKAIAYNPCSKDEHSVSCQCPINLTDIPKENCPCPVTADKHVKDPRKDGICRCPQKGTDEFKTDPRTKVKGICQAGVTRTALLMVMMTLIMPILAQYLF</sequence>
<evidence type="ECO:0000313" key="1">
    <source>
        <dbReference type="EMBL" id="KAA6391304.1"/>
    </source>
</evidence>
<gene>
    <name evidence="1" type="ORF">EZS28_013168</name>
</gene>
<dbReference type="Proteomes" id="UP000324800">
    <property type="component" value="Unassembled WGS sequence"/>
</dbReference>
<evidence type="ECO:0000313" key="2">
    <source>
        <dbReference type="Proteomes" id="UP000324800"/>
    </source>
</evidence>
<proteinExistence type="predicted"/>
<comment type="caution">
    <text evidence="1">The sequence shown here is derived from an EMBL/GenBank/DDBJ whole genome shotgun (WGS) entry which is preliminary data.</text>
</comment>
<accession>A0A5J4W8R9</accession>